<dbReference type="Pfam" id="PF00501">
    <property type="entry name" value="AMP-binding"/>
    <property type="match status" value="1"/>
</dbReference>
<comment type="catalytic activity">
    <reaction evidence="7">
        <text>a long-chain fatty acid + ATP + CoA = a long-chain fatty acyl-CoA + AMP + diphosphate</text>
        <dbReference type="Rhea" id="RHEA:15421"/>
        <dbReference type="ChEBI" id="CHEBI:30616"/>
        <dbReference type="ChEBI" id="CHEBI:33019"/>
        <dbReference type="ChEBI" id="CHEBI:57287"/>
        <dbReference type="ChEBI" id="CHEBI:57560"/>
        <dbReference type="ChEBI" id="CHEBI:83139"/>
        <dbReference type="ChEBI" id="CHEBI:456215"/>
        <dbReference type="EC" id="6.2.1.3"/>
    </reaction>
</comment>
<comment type="similarity">
    <text evidence="1 7">Belongs to the ATP-dependent AMP-binding enzyme family.</text>
</comment>
<dbReference type="InterPro" id="IPR042099">
    <property type="entry name" value="ANL_N_sf"/>
</dbReference>
<proteinExistence type="inferred from homology"/>
<accession>C5LAH6</accession>
<keyword evidence="2 7" id="KW-0436">Ligase</keyword>
<reference evidence="9 10" key="1">
    <citation type="submission" date="2008-07" db="EMBL/GenBank/DDBJ databases">
        <authorList>
            <person name="El-Sayed N."/>
            <person name="Caler E."/>
            <person name="Inman J."/>
            <person name="Amedeo P."/>
            <person name="Hass B."/>
            <person name="Wortman J."/>
        </authorList>
    </citation>
    <scope>NUCLEOTIDE SEQUENCE [LARGE SCALE GENOMIC DNA]</scope>
    <source>
        <strain evidence="10">ATCC 50983 / TXsc</strain>
    </source>
</reference>
<protein>
    <recommendedName>
        <fullName evidence="6 7">Long-chain-fatty-acid--CoA ligase</fullName>
        <ecNumber evidence="6 7">6.2.1.3</ecNumber>
    </recommendedName>
</protein>
<dbReference type="Gene3D" id="3.40.50.12780">
    <property type="entry name" value="N-terminal domain of ligase-like"/>
    <property type="match status" value="1"/>
</dbReference>
<dbReference type="InterPro" id="IPR000873">
    <property type="entry name" value="AMP-dep_synth/lig_dom"/>
</dbReference>
<evidence type="ECO:0000256" key="5">
    <source>
        <dbReference type="ARBA" id="ARBA00022840"/>
    </source>
</evidence>
<evidence type="ECO:0000256" key="1">
    <source>
        <dbReference type="ARBA" id="ARBA00006432"/>
    </source>
</evidence>
<evidence type="ECO:0000313" key="9">
    <source>
        <dbReference type="EMBL" id="EER06432.1"/>
    </source>
</evidence>
<keyword evidence="7" id="KW-0443">Lipid metabolism</keyword>
<feature type="domain" description="AMP-dependent synthetase/ligase" evidence="8">
    <location>
        <begin position="57"/>
        <end position="507"/>
    </location>
</feature>
<sequence>MGNSVSVSPPSPYAYEVPDSAIPGKSGPIYRNVDAAEGNLSVIDGDESLDSSFAIFRKAAEKYADQPCHGTRPRLDDGSVGPYEWQTYKEVYDRILNFGRGLEHLNLLSKSGDGSMRVIGIYMKNRSEWIIAEQGAFTRRATTVPLYDTLGEDVVDYIVNQVVLETVVCTASQIPRLVACKAECPSLTNIICVDPEACSESVTTAMTEAGLKLHSFIDVENTGSKFDDEPLEGDPTDIATFCYTSGTTGDPKGALNSHGNIVANVSSFIVFLGTKTPIMDIRGSQQYYLSYLPLPHIMERLISISLVHLGVAVGFYQGEPLKIMEDIAALRPTIFVSVPRLLNRLYDKITLGARAAGGIKSYLFEHAMAAKKARLEQGILKHPLWDKLVFDKIKARIGLDRVQLVASGSAPLATHVMDFLRVFFGCAVAEGYGQTECTCLATYSHPHDFTTGHVGQPVCCMDIKLFDVPEMGYLSTDTQHGSGDAAIECKGRGEICFRGPSVFQGYYKMPDKTEEAIDEDGWLHSGDVGLWLTTGRLKIIDRKKSIFKLSQGEYVSAERVENVITQSRLIAQAFVFGNSFHSCLVAVIVPDFEMLESIPGIQAGKTDPASLCKNEQVNKAILDSVREYSIAERLRGFEMVKAIHLIPEPFTVENDLLTPSFKLKRNVASARFQKEVDDMYIGIGDKVGGKQNLRQTD</sequence>
<evidence type="ECO:0000256" key="7">
    <source>
        <dbReference type="RuleBase" id="RU369030"/>
    </source>
</evidence>
<evidence type="ECO:0000256" key="6">
    <source>
        <dbReference type="ARBA" id="ARBA00026121"/>
    </source>
</evidence>
<keyword evidence="3 7" id="KW-0547">Nucleotide-binding</keyword>
<evidence type="ECO:0000256" key="4">
    <source>
        <dbReference type="ARBA" id="ARBA00022832"/>
    </source>
</evidence>
<keyword evidence="5 7" id="KW-0067">ATP-binding</keyword>
<evidence type="ECO:0000256" key="2">
    <source>
        <dbReference type="ARBA" id="ARBA00022598"/>
    </source>
</evidence>
<dbReference type="FunCoup" id="C5LAH6">
    <property type="interactions" value="24"/>
</dbReference>
<dbReference type="GO" id="GO:0004467">
    <property type="term" value="F:long-chain fatty acid-CoA ligase activity"/>
    <property type="evidence" value="ECO:0007669"/>
    <property type="project" value="UniProtKB-EC"/>
</dbReference>
<gene>
    <name evidence="9" type="ORF">Pmar_PMAR006243</name>
</gene>
<dbReference type="SUPFAM" id="SSF56801">
    <property type="entry name" value="Acetyl-CoA synthetase-like"/>
    <property type="match status" value="1"/>
</dbReference>
<keyword evidence="4 7" id="KW-0276">Fatty acid metabolism</keyword>
<name>C5LAH6_PERM5</name>
<keyword evidence="10" id="KW-1185">Reference proteome</keyword>
<dbReference type="GeneID" id="9065545"/>
<dbReference type="AlphaFoldDB" id="C5LAH6"/>
<dbReference type="PANTHER" id="PTHR43272">
    <property type="entry name" value="LONG-CHAIN-FATTY-ACID--COA LIGASE"/>
    <property type="match status" value="1"/>
</dbReference>
<dbReference type="GO" id="GO:0016020">
    <property type="term" value="C:membrane"/>
    <property type="evidence" value="ECO:0007669"/>
    <property type="project" value="TreeGrafter"/>
</dbReference>
<dbReference type="GO" id="GO:0005783">
    <property type="term" value="C:endoplasmic reticulum"/>
    <property type="evidence" value="ECO:0007669"/>
    <property type="project" value="TreeGrafter"/>
</dbReference>
<evidence type="ECO:0000259" key="8">
    <source>
        <dbReference type="Pfam" id="PF00501"/>
    </source>
</evidence>
<dbReference type="GO" id="GO:0005524">
    <property type="term" value="F:ATP binding"/>
    <property type="evidence" value="ECO:0007669"/>
    <property type="project" value="UniProtKB-KW"/>
</dbReference>
<organism evidence="10">
    <name type="scientific">Perkinsus marinus (strain ATCC 50983 / TXsc)</name>
    <dbReference type="NCBI Taxonomy" id="423536"/>
    <lineage>
        <taxon>Eukaryota</taxon>
        <taxon>Sar</taxon>
        <taxon>Alveolata</taxon>
        <taxon>Perkinsozoa</taxon>
        <taxon>Perkinsea</taxon>
        <taxon>Perkinsida</taxon>
        <taxon>Perkinsidae</taxon>
        <taxon>Perkinsus</taxon>
    </lineage>
</organism>
<dbReference type="InParanoid" id="C5LAH6"/>
<dbReference type="OrthoDB" id="1700726at2759"/>
<comment type="function">
    <text evidence="7">Catalyzes the conversion of long-chain fatty acids to their active form acyl-CoAs for both synthesis of cellular lipids, and degradation via beta-oxidation.</text>
</comment>
<dbReference type="PROSITE" id="PS00455">
    <property type="entry name" value="AMP_BINDING"/>
    <property type="match status" value="1"/>
</dbReference>
<dbReference type="EMBL" id="GG680729">
    <property type="protein sequence ID" value="EER06432.1"/>
    <property type="molecule type" value="Genomic_DNA"/>
</dbReference>
<dbReference type="Proteomes" id="UP000007800">
    <property type="component" value="Unassembled WGS sequence"/>
</dbReference>
<dbReference type="CDD" id="cd05927">
    <property type="entry name" value="LC-FACS_euk"/>
    <property type="match status" value="1"/>
</dbReference>
<dbReference type="InterPro" id="IPR045311">
    <property type="entry name" value="LC-FACS_euk"/>
</dbReference>
<evidence type="ECO:0000256" key="3">
    <source>
        <dbReference type="ARBA" id="ARBA00022741"/>
    </source>
</evidence>
<dbReference type="RefSeq" id="XP_002774616.1">
    <property type="nucleotide sequence ID" value="XM_002774570.1"/>
</dbReference>
<dbReference type="InterPro" id="IPR020845">
    <property type="entry name" value="AMP-binding_CS"/>
</dbReference>
<dbReference type="PANTHER" id="PTHR43272:SF33">
    <property type="entry name" value="AMP-BINDING DOMAIN-CONTAINING PROTEIN-RELATED"/>
    <property type="match status" value="1"/>
</dbReference>
<evidence type="ECO:0000313" key="10">
    <source>
        <dbReference type="Proteomes" id="UP000007800"/>
    </source>
</evidence>
<dbReference type="OMA" id="CANPKIN"/>
<dbReference type="EC" id="6.2.1.3" evidence="6 7"/>